<keyword evidence="2" id="KW-1185">Reference proteome</keyword>
<comment type="caution">
    <text evidence="1">The sequence shown here is derived from an EMBL/GenBank/DDBJ whole genome shotgun (WGS) entry which is preliminary data.</text>
</comment>
<gene>
    <name evidence="1" type="ORF">EZ315_12125</name>
</gene>
<reference evidence="1 2" key="1">
    <citation type="submission" date="2019-02" db="EMBL/GenBank/DDBJ databases">
        <title>Isolation and identification of novel species under the genus Muribaculum.</title>
        <authorList>
            <person name="Miyake S."/>
            <person name="Ding Y."/>
            <person name="Low A."/>
            <person name="Soh M."/>
            <person name="Seedorf H."/>
        </authorList>
    </citation>
    <scope>NUCLEOTIDE SEQUENCE [LARGE SCALE GENOMIC DNA]</scope>
    <source>
        <strain evidence="1 2">TLL-A3</strain>
    </source>
</reference>
<dbReference type="EMBL" id="SJSA01000002">
    <property type="protein sequence ID" value="TGG36580.1"/>
    <property type="molecule type" value="Genomic_DNA"/>
</dbReference>
<dbReference type="AlphaFoldDB" id="A0A4Z0V2B7"/>
<dbReference type="RefSeq" id="WP_135472308.1">
    <property type="nucleotide sequence ID" value="NZ_SJSA01000002.1"/>
</dbReference>
<accession>A0A4Z0V2B7</accession>
<sequence>MAKFIEVKRAENPEVFRFECDKEDGDILINVDHIVSIIPNGETCLIMLNGYPGTVHAQHSTAWVMGLINGKP</sequence>
<dbReference type="Proteomes" id="UP000297635">
    <property type="component" value="Unassembled WGS sequence"/>
</dbReference>
<name>A0A4Z0V2B7_9BACT</name>
<protein>
    <submittedName>
        <fullName evidence="1">Uncharacterized protein</fullName>
    </submittedName>
</protein>
<dbReference type="GeneID" id="82150538"/>
<evidence type="ECO:0000313" key="2">
    <source>
        <dbReference type="Proteomes" id="UP000297635"/>
    </source>
</evidence>
<organism evidence="1 2">
    <name type="scientific">Duncaniella freteri</name>
    <dbReference type="NCBI Taxonomy" id="2530391"/>
    <lineage>
        <taxon>Bacteria</taxon>
        <taxon>Pseudomonadati</taxon>
        <taxon>Bacteroidota</taxon>
        <taxon>Bacteroidia</taxon>
        <taxon>Bacteroidales</taxon>
        <taxon>Muribaculaceae</taxon>
        <taxon>Duncaniella</taxon>
    </lineage>
</organism>
<proteinExistence type="predicted"/>
<evidence type="ECO:0000313" key="1">
    <source>
        <dbReference type="EMBL" id="TGG36580.1"/>
    </source>
</evidence>